<dbReference type="HOGENOM" id="CLU_131535_2_0_1"/>
<dbReference type="OrthoDB" id="4113071at2759"/>
<protein>
    <recommendedName>
        <fullName evidence="3">EthD domain-containing protein</fullName>
    </recommendedName>
</protein>
<reference evidence="1 2" key="1">
    <citation type="submission" date="2015-01" db="EMBL/GenBank/DDBJ databases">
        <title>The Genome Sequence of Exophiala xenobiotica CBS118157.</title>
        <authorList>
            <consortium name="The Broad Institute Genomics Platform"/>
            <person name="Cuomo C."/>
            <person name="de Hoog S."/>
            <person name="Gorbushina A."/>
            <person name="Stielow B."/>
            <person name="Teixiera M."/>
            <person name="Abouelleil A."/>
            <person name="Chapman S.B."/>
            <person name="Priest M."/>
            <person name="Young S.K."/>
            <person name="Wortman J."/>
            <person name="Nusbaum C."/>
            <person name="Birren B."/>
        </authorList>
    </citation>
    <scope>NUCLEOTIDE SEQUENCE [LARGE SCALE GENOMIC DNA]</scope>
    <source>
        <strain evidence="1 2">CBS 118157</strain>
    </source>
</reference>
<dbReference type="Gene3D" id="3.30.70.100">
    <property type="match status" value="1"/>
</dbReference>
<sequence>MEYCQFLQPTMAPIEIHLVDLGVAEKSIPENTPVVMINLIKFKPQTTYPKGSPHSTLSGQEAYLTRYGGAFFQLSASMSSDSEQPTVKPLFLGKPQANLIAEPYGGKDIWDMVGIIWYPNFAAFRKLLESKDYQEQALPHRLASIEEYRLYAATELSL</sequence>
<gene>
    <name evidence="1" type="ORF">PV05_06885</name>
</gene>
<dbReference type="SUPFAM" id="SSF54909">
    <property type="entry name" value="Dimeric alpha+beta barrel"/>
    <property type="match status" value="1"/>
</dbReference>
<keyword evidence="2" id="KW-1185">Reference proteome</keyword>
<accession>A0A0D2BPS5</accession>
<dbReference type="GeneID" id="25328793"/>
<dbReference type="EMBL" id="KN847320">
    <property type="protein sequence ID" value="KIW54531.1"/>
    <property type="molecule type" value="Genomic_DNA"/>
</dbReference>
<organism evidence="1 2">
    <name type="scientific">Exophiala xenobiotica</name>
    <dbReference type="NCBI Taxonomy" id="348802"/>
    <lineage>
        <taxon>Eukaryota</taxon>
        <taxon>Fungi</taxon>
        <taxon>Dikarya</taxon>
        <taxon>Ascomycota</taxon>
        <taxon>Pezizomycotina</taxon>
        <taxon>Eurotiomycetes</taxon>
        <taxon>Chaetothyriomycetidae</taxon>
        <taxon>Chaetothyriales</taxon>
        <taxon>Herpotrichiellaceae</taxon>
        <taxon>Exophiala</taxon>
    </lineage>
</organism>
<dbReference type="RefSeq" id="XP_013315115.1">
    <property type="nucleotide sequence ID" value="XM_013459661.1"/>
</dbReference>
<dbReference type="PANTHER" id="PTHR40257:SF1">
    <property type="entry name" value="DUF1330 DOMAIN-CONTAINING PROTEIN"/>
    <property type="match status" value="1"/>
</dbReference>
<evidence type="ECO:0008006" key="3">
    <source>
        <dbReference type="Google" id="ProtNLM"/>
    </source>
</evidence>
<evidence type="ECO:0000313" key="1">
    <source>
        <dbReference type="EMBL" id="KIW54531.1"/>
    </source>
</evidence>
<dbReference type="InterPro" id="IPR011008">
    <property type="entry name" value="Dimeric_a/b-barrel"/>
</dbReference>
<name>A0A0D2BPS5_9EURO</name>
<evidence type="ECO:0000313" key="2">
    <source>
        <dbReference type="Proteomes" id="UP000054342"/>
    </source>
</evidence>
<dbReference type="PANTHER" id="PTHR40257">
    <property type="match status" value="1"/>
</dbReference>
<proteinExistence type="predicted"/>
<dbReference type="AlphaFoldDB" id="A0A0D2BPS5"/>
<dbReference type="Proteomes" id="UP000054342">
    <property type="component" value="Unassembled WGS sequence"/>
</dbReference>